<dbReference type="InterPro" id="IPR015399">
    <property type="entry name" value="DUF1977_DnaJ-like"/>
</dbReference>
<protein>
    <recommendedName>
        <fullName evidence="7">J domain-containing protein</fullName>
    </recommendedName>
</protein>
<dbReference type="SMART" id="SM00271">
    <property type="entry name" value="DnaJ"/>
    <property type="match status" value="1"/>
</dbReference>
<dbReference type="PROSITE" id="PS50076">
    <property type="entry name" value="DNAJ_2"/>
    <property type="match status" value="1"/>
</dbReference>
<feature type="transmembrane region" description="Helical" evidence="6">
    <location>
        <begin position="143"/>
        <end position="160"/>
    </location>
</feature>
<evidence type="ECO:0000256" key="3">
    <source>
        <dbReference type="ARBA" id="ARBA00022824"/>
    </source>
</evidence>
<evidence type="ECO:0000256" key="2">
    <source>
        <dbReference type="ARBA" id="ARBA00022692"/>
    </source>
</evidence>
<dbReference type="InterPro" id="IPR001623">
    <property type="entry name" value="DnaJ_domain"/>
</dbReference>
<dbReference type="GO" id="GO:0030544">
    <property type="term" value="F:Hsp70 protein binding"/>
    <property type="evidence" value="ECO:0007669"/>
    <property type="project" value="TreeGrafter"/>
</dbReference>
<feature type="domain" description="J" evidence="7">
    <location>
        <begin position="6"/>
        <end position="70"/>
    </location>
</feature>
<dbReference type="SUPFAM" id="SSF46565">
    <property type="entry name" value="Chaperone J-domain"/>
    <property type="match status" value="1"/>
</dbReference>
<comment type="subcellular location">
    <subcellularLocation>
        <location evidence="1">Endoplasmic reticulum membrane</location>
        <topology evidence="1">Single-pass membrane protein</topology>
    </subcellularLocation>
</comment>
<dbReference type="Pfam" id="PF09320">
    <property type="entry name" value="DUF1977"/>
    <property type="match status" value="1"/>
</dbReference>
<comment type="caution">
    <text evidence="8">The sequence shown here is derived from an EMBL/GenBank/DDBJ whole genome shotgun (WGS) entry which is preliminary data.</text>
</comment>
<dbReference type="InterPro" id="IPR036869">
    <property type="entry name" value="J_dom_sf"/>
</dbReference>
<dbReference type="GO" id="GO:0005789">
    <property type="term" value="C:endoplasmic reticulum membrane"/>
    <property type="evidence" value="ECO:0007669"/>
    <property type="project" value="UniProtKB-SubCell"/>
</dbReference>
<evidence type="ECO:0000256" key="1">
    <source>
        <dbReference type="ARBA" id="ARBA00004389"/>
    </source>
</evidence>
<gene>
    <name evidence="8" type="ORF">BYL167_LOCUS19958</name>
</gene>
<dbReference type="Pfam" id="PF00226">
    <property type="entry name" value="DnaJ"/>
    <property type="match status" value="1"/>
</dbReference>
<keyword evidence="5 6" id="KW-0472">Membrane</keyword>
<dbReference type="Proteomes" id="UP000681967">
    <property type="component" value="Unassembled WGS sequence"/>
</dbReference>
<evidence type="ECO:0000259" key="7">
    <source>
        <dbReference type="PROSITE" id="PS50076"/>
    </source>
</evidence>
<organism evidence="8 9">
    <name type="scientific">Rotaria magnacalcarata</name>
    <dbReference type="NCBI Taxonomy" id="392030"/>
    <lineage>
        <taxon>Eukaryota</taxon>
        <taxon>Metazoa</taxon>
        <taxon>Spiralia</taxon>
        <taxon>Gnathifera</taxon>
        <taxon>Rotifera</taxon>
        <taxon>Eurotatoria</taxon>
        <taxon>Bdelloidea</taxon>
        <taxon>Philodinida</taxon>
        <taxon>Philodinidae</taxon>
        <taxon>Rotaria</taxon>
    </lineage>
</organism>
<feature type="non-terminal residue" evidence="8">
    <location>
        <position position="1"/>
    </location>
</feature>
<dbReference type="EMBL" id="CAJOBH010008618">
    <property type="protein sequence ID" value="CAF4118524.1"/>
    <property type="molecule type" value="Genomic_DNA"/>
</dbReference>
<dbReference type="AlphaFoldDB" id="A0A8S2QRF1"/>
<accession>A0A8S2QRF1</accession>
<evidence type="ECO:0000313" key="8">
    <source>
        <dbReference type="EMBL" id="CAF4118524.1"/>
    </source>
</evidence>
<dbReference type="PRINTS" id="PR00625">
    <property type="entry name" value="JDOMAIN"/>
</dbReference>
<keyword evidence="2 6" id="KW-0812">Transmembrane</keyword>
<evidence type="ECO:0000313" key="9">
    <source>
        <dbReference type="Proteomes" id="UP000681967"/>
    </source>
</evidence>
<dbReference type="InterPro" id="IPR051100">
    <property type="entry name" value="DnaJ_subfamily_B/C"/>
</dbReference>
<dbReference type="CDD" id="cd06257">
    <property type="entry name" value="DnaJ"/>
    <property type="match status" value="1"/>
</dbReference>
<dbReference type="PANTHER" id="PTHR43908:SF3">
    <property type="entry name" value="AT29763P-RELATED"/>
    <property type="match status" value="1"/>
</dbReference>
<keyword evidence="4 6" id="KW-1133">Transmembrane helix</keyword>
<keyword evidence="3" id="KW-0256">Endoplasmic reticulum</keyword>
<name>A0A8S2QRF1_9BILA</name>
<dbReference type="PROSITE" id="PS00636">
    <property type="entry name" value="DNAJ_1"/>
    <property type="match status" value="1"/>
</dbReference>
<dbReference type="Gene3D" id="1.10.287.110">
    <property type="entry name" value="DnaJ domain"/>
    <property type="match status" value="1"/>
</dbReference>
<evidence type="ECO:0000256" key="5">
    <source>
        <dbReference type="ARBA" id="ARBA00023136"/>
    </source>
</evidence>
<proteinExistence type="predicted"/>
<dbReference type="InterPro" id="IPR018253">
    <property type="entry name" value="DnaJ_domain_CS"/>
</dbReference>
<sequence length="265" mass="30844">IKTCKDLYEILGVSKTASEADLKKAYRKLALQFHPDKCKAPGATDAFKAIGKAFSILNDPKKKEQYDQYGHAMEPQYNRRSSGGRQQYYYADEDDDFSAEEIFNLFFGNSGPATRTSRRRQHTNTYHFTTHSTQNSTNTLVQLLPYFFLFLISIIGTLLVSEPQFQLHRTGKYNNLRTTRTSNIEYYVKPDFHPPKTDSELDSLESSVIDEYISDMRHQCYREQQYKESMVWRAKMMSDNNLYRQAQKQTTPSCTKLNNFLNSYA</sequence>
<dbReference type="PANTHER" id="PTHR43908">
    <property type="entry name" value="AT29763P-RELATED"/>
    <property type="match status" value="1"/>
</dbReference>
<evidence type="ECO:0000256" key="4">
    <source>
        <dbReference type="ARBA" id="ARBA00022989"/>
    </source>
</evidence>
<reference evidence="8" key="1">
    <citation type="submission" date="2021-02" db="EMBL/GenBank/DDBJ databases">
        <authorList>
            <person name="Nowell W R."/>
        </authorList>
    </citation>
    <scope>NUCLEOTIDE SEQUENCE</scope>
</reference>
<evidence type="ECO:0000256" key="6">
    <source>
        <dbReference type="SAM" id="Phobius"/>
    </source>
</evidence>
<dbReference type="GO" id="GO:0071218">
    <property type="term" value="P:cellular response to misfolded protein"/>
    <property type="evidence" value="ECO:0007669"/>
    <property type="project" value="TreeGrafter"/>
</dbReference>